<evidence type="ECO:0000313" key="3">
    <source>
        <dbReference type="WBParaSite" id="Csp11.Scaffold629.g13421.t1"/>
    </source>
</evidence>
<dbReference type="WBParaSite" id="Csp11.Scaffold629.g13421.t1">
    <property type="protein sequence ID" value="Csp11.Scaffold629.g13421.t1"/>
    <property type="gene ID" value="Csp11.Scaffold629.g13421"/>
</dbReference>
<dbReference type="Gene3D" id="2.10.90.10">
    <property type="entry name" value="Cystine-knot cytokines"/>
    <property type="match status" value="1"/>
</dbReference>
<protein>
    <submittedName>
        <fullName evidence="3">NGF domain-containing protein</fullName>
    </submittedName>
</protein>
<dbReference type="SUPFAM" id="SSF57501">
    <property type="entry name" value="Cystine-knot cytokines"/>
    <property type="match status" value="1"/>
</dbReference>
<keyword evidence="2" id="KW-1185">Reference proteome</keyword>
<proteinExistence type="predicted"/>
<feature type="chain" id="PRO_5009308229" evidence="1">
    <location>
        <begin position="18"/>
        <end position="167"/>
    </location>
</feature>
<accession>A0A1I7TZR4</accession>
<dbReference type="AlphaFoldDB" id="A0A1I7TZR4"/>
<feature type="signal peptide" evidence="1">
    <location>
        <begin position="1"/>
        <end position="17"/>
    </location>
</feature>
<evidence type="ECO:0000256" key="1">
    <source>
        <dbReference type="SAM" id="SignalP"/>
    </source>
</evidence>
<dbReference type="InterPro" id="IPR029034">
    <property type="entry name" value="Cystine-knot_cytokine"/>
</dbReference>
<dbReference type="Proteomes" id="UP000095282">
    <property type="component" value="Unplaced"/>
</dbReference>
<organism evidence="2 3">
    <name type="scientific">Caenorhabditis tropicalis</name>
    <dbReference type="NCBI Taxonomy" id="1561998"/>
    <lineage>
        <taxon>Eukaryota</taxon>
        <taxon>Metazoa</taxon>
        <taxon>Ecdysozoa</taxon>
        <taxon>Nematoda</taxon>
        <taxon>Chromadorea</taxon>
        <taxon>Rhabditida</taxon>
        <taxon>Rhabditina</taxon>
        <taxon>Rhabditomorpha</taxon>
        <taxon>Rhabditoidea</taxon>
        <taxon>Rhabditidae</taxon>
        <taxon>Peloderinae</taxon>
        <taxon>Caenorhabditis</taxon>
    </lineage>
</organism>
<reference evidence="3" key="1">
    <citation type="submission" date="2016-11" db="UniProtKB">
        <authorList>
            <consortium name="WormBaseParasite"/>
        </authorList>
    </citation>
    <scope>IDENTIFICATION</scope>
</reference>
<keyword evidence="1" id="KW-0732">Signal</keyword>
<evidence type="ECO:0000313" key="2">
    <source>
        <dbReference type="Proteomes" id="UP000095282"/>
    </source>
</evidence>
<name>A0A1I7TZR4_9PELO</name>
<sequence>MFFKMANILAALLFAAAFDPRDNEPHENIVRKPEPYDIVKKSMLVGMSETTEEVCETIIFNKYEPAYGHLLNGSQVEVLQRGGYKFVKTHVQCLKENRPPCHGVKDNMYISECVTVYENADAMVRLINSFGPFRMGTIRVPILCECRLRRQYRHFERVGLYDDDDRK</sequence>